<proteinExistence type="predicted"/>
<dbReference type="Pfam" id="PF25416">
    <property type="entry name" value="GRHL1_C"/>
    <property type="match status" value="1"/>
</dbReference>
<dbReference type="EMBL" id="CBTN010000002">
    <property type="protein sequence ID" value="CDH49156.1"/>
    <property type="molecule type" value="Genomic_DNA"/>
</dbReference>
<dbReference type="GO" id="GO:0005634">
    <property type="term" value="C:nucleus"/>
    <property type="evidence" value="ECO:0007669"/>
    <property type="project" value="UniProtKB-SubCell"/>
</dbReference>
<evidence type="ECO:0000313" key="8">
    <source>
        <dbReference type="EMBL" id="CDH49156.1"/>
    </source>
</evidence>
<dbReference type="AlphaFoldDB" id="A0A068RJM7"/>
<evidence type="ECO:0000259" key="7">
    <source>
        <dbReference type="PROSITE" id="PS51968"/>
    </source>
</evidence>
<keyword evidence="3" id="KW-0238">DNA-binding</keyword>
<reference evidence="8" key="1">
    <citation type="submission" date="2013-08" db="EMBL/GenBank/DDBJ databases">
        <title>Gene expansion shapes genome architecture in the human pathogen Lichtheimia corymbifera: an evolutionary genomics analysis in the ancient terrestrial Mucorales (Mucoromycotina).</title>
        <authorList>
            <person name="Schwartze V.U."/>
            <person name="Winter S."/>
            <person name="Shelest E."/>
            <person name="Marcet-Houben M."/>
            <person name="Horn F."/>
            <person name="Wehner S."/>
            <person name="Hoffmann K."/>
            <person name="Riege K."/>
            <person name="Sammeth M."/>
            <person name="Nowrousian M."/>
            <person name="Valiante V."/>
            <person name="Linde J."/>
            <person name="Jacobsen I.D."/>
            <person name="Marz M."/>
            <person name="Brakhage A.A."/>
            <person name="Gabaldon T."/>
            <person name="Bocker S."/>
            <person name="Voigt K."/>
        </authorList>
    </citation>
    <scope>NUCLEOTIDE SEQUENCE [LARGE SCALE GENOMIC DNA]</scope>
    <source>
        <strain evidence="8">FSU 9682</strain>
    </source>
</reference>
<dbReference type="PANTHER" id="PTHR11037:SF20">
    <property type="entry name" value="PROTEIN GRAINYHEAD"/>
    <property type="match status" value="1"/>
</dbReference>
<keyword evidence="5" id="KW-0539">Nucleus</keyword>
<feature type="region of interest" description="Disordered" evidence="6">
    <location>
        <begin position="264"/>
        <end position="313"/>
    </location>
</feature>
<evidence type="ECO:0000256" key="5">
    <source>
        <dbReference type="ARBA" id="ARBA00023242"/>
    </source>
</evidence>
<dbReference type="InterPro" id="IPR040167">
    <property type="entry name" value="TF_CP2-like"/>
</dbReference>
<dbReference type="OrthoDB" id="7680836at2759"/>
<keyword evidence="2" id="KW-0805">Transcription regulation</keyword>
<comment type="caution">
    <text evidence="8">The sequence shown here is derived from an EMBL/GenBank/DDBJ whole genome shotgun (WGS) entry which is preliminary data.</text>
</comment>
<dbReference type="Pfam" id="PF04516">
    <property type="entry name" value="CP2"/>
    <property type="match status" value="1"/>
</dbReference>
<evidence type="ECO:0000256" key="2">
    <source>
        <dbReference type="ARBA" id="ARBA00023015"/>
    </source>
</evidence>
<evidence type="ECO:0000256" key="6">
    <source>
        <dbReference type="SAM" id="MobiDB-lite"/>
    </source>
</evidence>
<name>A0A068RJM7_9FUNG</name>
<dbReference type="InterPro" id="IPR057520">
    <property type="entry name" value="GRHL1/CP2_C"/>
</dbReference>
<keyword evidence="4" id="KW-0804">Transcription</keyword>
<feature type="domain" description="Grh/CP2 DB" evidence="7">
    <location>
        <begin position="52"/>
        <end position="278"/>
    </location>
</feature>
<dbReference type="InterPro" id="IPR007604">
    <property type="entry name" value="CP2"/>
</dbReference>
<dbReference type="PANTHER" id="PTHR11037">
    <property type="entry name" value="TRANSCRIPTION FACTOR CP2"/>
    <property type="match status" value="1"/>
</dbReference>
<dbReference type="Proteomes" id="UP000027586">
    <property type="component" value="Unassembled WGS sequence"/>
</dbReference>
<evidence type="ECO:0000313" key="9">
    <source>
        <dbReference type="Proteomes" id="UP000027586"/>
    </source>
</evidence>
<dbReference type="GO" id="GO:0001228">
    <property type="term" value="F:DNA-binding transcription activator activity, RNA polymerase II-specific"/>
    <property type="evidence" value="ECO:0007669"/>
    <property type="project" value="TreeGrafter"/>
</dbReference>
<sequence length="494" mass="55164">MEPTTTTTTTDVLSTHTSSSSSPSSAASSTSPSISCQSSAPTSASAAAVTSSNLRFKAILEAPTAVTQKNEESPLTYLNKGQYYNVVIGKLDDCDEDQVITSSISLMFHDETHRKYATNYWKFWISQQKHVNTARAIDIDTHRCQGVKDIVTSCFDRVSFKWDAKVGATVSIRFNCLSTDFSRIKGVKGIPLRLCMMNQMGDTIEQSYCLVKFFRDKGAERKNKDDARHVEKQLEKMRVGKNGDMHPLWLAYTQTQPHTMFLAASDPTPSSPNPFLQGHGTTKYNCEQQQPQPQQYMIHPPPPSASSSSSSASSNNFLPTSAYGIKRSYYDYVASQTEIHHDRSLQTLATATSLSLGRPMLYPSTTLPAPPTLISHGTKPTMMLGADPLYVPQRRRRAAKLCIFVKFGNANLYRAIYLEELTVKDLREKLMCKMNMSPHQKVKLVRHVANKKDMVAVKMEDSMVQAIPEEQDMQVDSTVSKDDQDGTFTLVLRY</sequence>
<evidence type="ECO:0000256" key="1">
    <source>
        <dbReference type="ARBA" id="ARBA00004123"/>
    </source>
</evidence>
<dbReference type="GO" id="GO:0000978">
    <property type="term" value="F:RNA polymerase II cis-regulatory region sequence-specific DNA binding"/>
    <property type="evidence" value="ECO:0007669"/>
    <property type="project" value="TreeGrafter"/>
</dbReference>
<dbReference type="VEuPathDB" id="FungiDB:LCOR_00912.1"/>
<dbReference type="PROSITE" id="PS51968">
    <property type="entry name" value="GRH_CP2_DB"/>
    <property type="match status" value="1"/>
</dbReference>
<protein>
    <submittedName>
        <fullName evidence="8">Grainyhead-like protein 2 homolog</fullName>
    </submittedName>
</protein>
<organism evidence="8 9">
    <name type="scientific">Lichtheimia corymbifera JMRC:FSU:9682</name>
    <dbReference type="NCBI Taxonomy" id="1263082"/>
    <lineage>
        <taxon>Eukaryota</taxon>
        <taxon>Fungi</taxon>
        <taxon>Fungi incertae sedis</taxon>
        <taxon>Mucoromycota</taxon>
        <taxon>Mucoromycotina</taxon>
        <taxon>Mucoromycetes</taxon>
        <taxon>Mucorales</taxon>
        <taxon>Lichtheimiaceae</taxon>
        <taxon>Lichtheimia</taxon>
    </lineage>
</organism>
<evidence type="ECO:0000256" key="3">
    <source>
        <dbReference type="ARBA" id="ARBA00023125"/>
    </source>
</evidence>
<dbReference type="STRING" id="1263082.A0A068RJM7"/>
<feature type="region of interest" description="Disordered" evidence="6">
    <location>
        <begin position="1"/>
        <end position="38"/>
    </location>
</feature>
<accession>A0A068RJM7</accession>
<keyword evidence="9" id="KW-1185">Reference proteome</keyword>
<feature type="compositionally biased region" description="Low complexity" evidence="6">
    <location>
        <begin position="288"/>
        <end position="298"/>
    </location>
</feature>
<comment type="subcellular location">
    <subcellularLocation>
        <location evidence="1">Nucleus</location>
    </subcellularLocation>
</comment>
<gene>
    <name evidence="8" type="ORF">LCOR_00912.1</name>
</gene>
<evidence type="ECO:0000256" key="4">
    <source>
        <dbReference type="ARBA" id="ARBA00023163"/>
    </source>
</evidence>